<dbReference type="OrthoDB" id="430476at2759"/>
<gene>
    <name evidence="3" type="ORF">EVAR_96866_1</name>
</gene>
<dbReference type="Pfam" id="PF22936">
    <property type="entry name" value="Pol_BBD"/>
    <property type="match status" value="1"/>
</dbReference>
<reference evidence="3 4" key="1">
    <citation type="journal article" date="2019" name="Commun. Biol.">
        <title>The bagworm genome reveals a unique fibroin gene that provides high tensile strength.</title>
        <authorList>
            <person name="Kono N."/>
            <person name="Nakamura H."/>
            <person name="Ohtoshi R."/>
            <person name="Tomita M."/>
            <person name="Numata K."/>
            <person name="Arakawa K."/>
        </authorList>
    </citation>
    <scope>NUCLEOTIDE SEQUENCE [LARGE SCALE GENOMIC DNA]</scope>
</reference>
<evidence type="ECO:0000256" key="1">
    <source>
        <dbReference type="SAM" id="MobiDB-lite"/>
    </source>
</evidence>
<dbReference type="AlphaFoldDB" id="A0A4C1WNB1"/>
<feature type="domain" description="Retrovirus-related Pol polyprotein from transposon TNT 1-94-like beta-barrel" evidence="2">
    <location>
        <begin position="401"/>
        <end position="453"/>
    </location>
</feature>
<comment type="caution">
    <text evidence="3">The sequence shown here is derived from an EMBL/GenBank/DDBJ whole genome shotgun (WGS) entry which is preliminary data.</text>
</comment>
<accession>A0A4C1WNB1</accession>
<sequence>MLAGVLPTDLEVVRRGEVDRERISFHRAGSFCKRLNDMKLNDKKDCDFEWNEETKDYMLWQSPLYDDEFTELIDTVEHTMIGPVQFADLTKSKDNFTAFRRFCKRWHDKRRIIKDWNLNRTDVGILLTPLFDLCHTFGGQGLGGGGIIYSSPASSNQPKPAFVTEMEPQHRRKHPHPHLLNIPQGKETPRTLLRHKKLRPSRLQNHRNHQSQPNKAVNLKAPTAAKVAIDGADVIALTTKNSKGFHPYSFIIRDACRKSENNFISKALLFPTPGTQLEVPKFSRRLSQTFGIYPPRNTQTHLHTCSIKDEREFCVVLWRVPKKEVTTAKQAWKKLEQVFDDSGLSIKVGLLRNLITTTLDNYSSVEGYINKYGHKDCYFKDKRKGYFAAFPAAVEFFGICWYIDSRASLHMCREEKWMYNVFPSSINNIKVADNKTVEVKGCGNVDFQMVNNSCDIKFEKNGCEVYQNNELILTAMHRDNTYVLNNVTEASALLTTVDETDINLRHQGMGHLSFTDLQKITESAEGVKILKKDNQIFTTCLEGKMSRLPFKNIGTRALEPLQLIHCDLCDPMETSSIGGIRIIENPDNRMYEEKRVSCICSFSDEEQSSLQFNFIILIYLLLKITYQEEVPKEEVKEDLPAQNLPVQSVHWITNRAREPLDLVLVTANSPVIDNATKRDFFKIKTLNEHSSKNCFQKARCNKCLGDYGTTAYTFIKEIDGPPACVLCTTTDYTAYYLGCA</sequence>
<evidence type="ECO:0000313" key="4">
    <source>
        <dbReference type="Proteomes" id="UP000299102"/>
    </source>
</evidence>
<proteinExistence type="predicted"/>
<dbReference type="EMBL" id="BGZK01000589">
    <property type="protein sequence ID" value="GBP51799.1"/>
    <property type="molecule type" value="Genomic_DNA"/>
</dbReference>
<name>A0A4C1WNB1_EUMVA</name>
<evidence type="ECO:0000259" key="2">
    <source>
        <dbReference type="Pfam" id="PF22936"/>
    </source>
</evidence>
<organism evidence="3 4">
    <name type="scientific">Eumeta variegata</name>
    <name type="common">Bagworm moth</name>
    <name type="synonym">Eumeta japonica</name>
    <dbReference type="NCBI Taxonomy" id="151549"/>
    <lineage>
        <taxon>Eukaryota</taxon>
        <taxon>Metazoa</taxon>
        <taxon>Ecdysozoa</taxon>
        <taxon>Arthropoda</taxon>
        <taxon>Hexapoda</taxon>
        <taxon>Insecta</taxon>
        <taxon>Pterygota</taxon>
        <taxon>Neoptera</taxon>
        <taxon>Endopterygota</taxon>
        <taxon>Lepidoptera</taxon>
        <taxon>Glossata</taxon>
        <taxon>Ditrysia</taxon>
        <taxon>Tineoidea</taxon>
        <taxon>Psychidae</taxon>
        <taxon>Oiketicinae</taxon>
        <taxon>Eumeta</taxon>
    </lineage>
</organism>
<dbReference type="Proteomes" id="UP000299102">
    <property type="component" value="Unassembled WGS sequence"/>
</dbReference>
<evidence type="ECO:0000313" key="3">
    <source>
        <dbReference type="EMBL" id="GBP51799.1"/>
    </source>
</evidence>
<protein>
    <submittedName>
        <fullName evidence="3">Retrovirus-related Pol polyprotein from transposon TNT 1-94</fullName>
    </submittedName>
</protein>
<feature type="region of interest" description="Disordered" evidence="1">
    <location>
        <begin position="167"/>
        <end position="190"/>
    </location>
</feature>
<keyword evidence="4" id="KW-1185">Reference proteome</keyword>
<dbReference type="InterPro" id="IPR054722">
    <property type="entry name" value="PolX-like_BBD"/>
</dbReference>